<evidence type="ECO:0000256" key="7">
    <source>
        <dbReference type="ARBA" id="ARBA00023237"/>
    </source>
</evidence>
<dbReference type="RefSeq" id="WP_034832585.1">
    <property type="nucleotide sequence ID" value="NZ_JOKH01000001.1"/>
</dbReference>
<dbReference type="GO" id="GO:0009279">
    <property type="term" value="C:cell outer membrane"/>
    <property type="evidence" value="ECO:0007669"/>
    <property type="project" value="UniProtKB-SubCell"/>
</dbReference>
<keyword evidence="10" id="KW-1185">Reference proteome</keyword>
<evidence type="ECO:0008006" key="11">
    <source>
        <dbReference type="Google" id="ProtNLM"/>
    </source>
</evidence>
<gene>
    <name evidence="9" type="ORF">GZ78_02930</name>
</gene>
<keyword evidence="3" id="KW-1134">Transmembrane beta strand</keyword>
<dbReference type="PANTHER" id="PTHR35093:SF8">
    <property type="entry name" value="OUTER MEMBRANE PROTEIN NMB0088-RELATED"/>
    <property type="match status" value="1"/>
</dbReference>
<dbReference type="AlphaFoldDB" id="A0A081NKN4"/>
<dbReference type="SUPFAM" id="SSF56935">
    <property type="entry name" value="Porins"/>
    <property type="match status" value="1"/>
</dbReference>
<evidence type="ECO:0000256" key="8">
    <source>
        <dbReference type="SAM" id="SignalP"/>
    </source>
</evidence>
<dbReference type="Proteomes" id="UP000028073">
    <property type="component" value="Unassembled WGS sequence"/>
</dbReference>
<dbReference type="GO" id="GO:0015483">
    <property type="term" value="F:long-chain fatty acid transporting porin activity"/>
    <property type="evidence" value="ECO:0007669"/>
    <property type="project" value="TreeGrafter"/>
</dbReference>
<proteinExistence type="inferred from homology"/>
<evidence type="ECO:0000256" key="4">
    <source>
        <dbReference type="ARBA" id="ARBA00022692"/>
    </source>
</evidence>
<feature type="chain" id="PRO_5001760904" description="Long-chain fatty acid transporter" evidence="8">
    <location>
        <begin position="33"/>
        <end position="445"/>
    </location>
</feature>
<keyword evidence="4" id="KW-0812">Transmembrane</keyword>
<evidence type="ECO:0000256" key="1">
    <source>
        <dbReference type="ARBA" id="ARBA00004571"/>
    </source>
</evidence>
<dbReference type="InterPro" id="IPR005017">
    <property type="entry name" value="OMPP1/FadL/TodX"/>
</dbReference>
<evidence type="ECO:0000313" key="10">
    <source>
        <dbReference type="Proteomes" id="UP000028073"/>
    </source>
</evidence>
<feature type="signal peptide" evidence="8">
    <location>
        <begin position="1"/>
        <end position="32"/>
    </location>
</feature>
<keyword evidence="7" id="KW-0998">Cell outer membrane</keyword>
<dbReference type="eggNOG" id="COG2067">
    <property type="taxonomic scope" value="Bacteria"/>
</dbReference>
<evidence type="ECO:0000256" key="3">
    <source>
        <dbReference type="ARBA" id="ARBA00022452"/>
    </source>
</evidence>
<accession>A0A081NKN4</accession>
<protein>
    <recommendedName>
        <fullName evidence="11">Long-chain fatty acid transporter</fullName>
    </recommendedName>
</protein>
<comment type="subcellular location">
    <subcellularLocation>
        <location evidence="1">Cell outer membrane</location>
        <topology evidence="1">Multi-pass membrane protein</topology>
    </subcellularLocation>
</comment>
<comment type="similarity">
    <text evidence="2">Belongs to the OmpP1/FadL family.</text>
</comment>
<evidence type="ECO:0000256" key="5">
    <source>
        <dbReference type="ARBA" id="ARBA00022729"/>
    </source>
</evidence>
<dbReference type="Pfam" id="PF03349">
    <property type="entry name" value="Toluene_X"/>
    <property type="match status" value="1"/>
</dbReference>
<keyword evidence="6" id="KW-0472">Membrane</keyword>
<reference evidence="9 10" key="1">
    <citation type="submission" date="2014-06" db="EMBL/GenBank/DDBJ databases">
        <title>Whole Genome Sequences of Three Symbiotic Endozoicomonas Bacteria.</title>
        <authorList>
            <person name="Neave M.J."/>
            <person name="Apprill A."/>
            <person name="Voolstra C.R."/>
        </authorList>
    </citation>
    <scope>NUCLEOTIDE SEQUENCE [LARGE SCALE GENOMIC DNA]</scope>
    <source>
        <strain evidence="9 10">DSM 25634</strain>
    </source>
</reference>
<name>A0A081NKN4_9GAMM</name>
<comment type="caution">
    <text evidence="9">The sequence shown here is derived from an EMBL/GenBank/DDBJ whole genome shotgun (WGS) entry which is preliminary data.</text>
</comment>
<dbReference type="OrthoDB" id="19849at2"/>
<dbReference type="EMBL" id="JOKH01000001">
    <property type="protein sequence ID" value="KEQ19007.1"/>
    <property type="molecule type" value="Genomic_DNA"/>
</dbReference>
<organism evidence="9 10">
    <name type="scientific">Endozoicomonas numazuensis</name>
    <dbReference type="NCBI Taxonomy" id="1137799"/>
    <lineage>
        <taxon>Bacteria</taxon>
        <taxon>Pseudomonadati</taxon>
        <taxon>Pseudomonadota</taxon>
        <taxon>Gammaproteobacteria</taxon>
        <taxon>Oceanospirillales</taxon>
        <taxon>Endozoicomonadaceae</taxon>
        <taxon>Endozoicomonas</taxon>
    </lineage>
</organism>
<evidence type="ECO:0000313" key="9">
    <source>
        <dbReference type="EMBL" id="KEQ19007.1"/>
    </source>
</evidence>
<keyword evidence="5 8" id="KW-0732">Signal</keyword>
<evidence type="ECO:0000256" key="6">
    <source>
        <dbReference type="ARBA" id="ARBA00023136"/>
    </source>
</evidence>
<sequence>MTSHTRSPHFFVSPFAVASSLAIAVSAGNAVAGGFEKATLWDAEYSALAGAAVSSVNDSSAIFFNPAGMAFAESNDIALHVSPTFTTTNGPAGGQGTFIDGETNFSPAGGFTGLFKLNEKFTMGYGIYAAGGAASKYEDVTVGDKFTVPLPGPFPDVNVNAVTGDYSTDIQIIEAGLGLSYRINKNWAVGGTYRLTYATADINLLATQAAFGNNVGASVGYNDMSGFNTFGVRLGAMFRSDDNRWGWGINYRSEVDVEADGDYNYRDGTGATAKGDATAKTALPMQISTGVDYQVAPNWTLFGEITYSEYSNNEQIKFTSDDVSDLAVPAINSNWEDQYNYRIAAEYTGIENWALRAGYIYTTAVVPEEYAAPTFSTPANAHSFTFGAGTTILDGQVALDFAAEYNMAENDSVKGGGDLTSTTKAYAGKYESNAYALHASVKYKF</sequence>
<dbReference type="PANTHER" id="PTHR35093">
    <property type="entry name" value="OUTER MEMBRANE PROTEIN NMB0088-RELATED"/>
    <property type="match status" value="1"/>
</dbReference>
<evidence type="ECO:0000256" key="2">
    <source>
        <dbReference type="ARBA" id="ARBA00008163"/>
    </source>
</evidence>
<dbReference type="Gene3D" id="2.40.160.60">
    <property type="entry name" value="Outer membrane protein transport protein (OMPP1/FadL/TodX)"/>
    <property type="match status" value="1"/>
</dbReference>